<evidence type="ECO:0000313" key="1">
    <source>
        <dbReference type="EMBL" id="KKL91489.1"/>
    </source>
</evidence>
<sequence>MARSTALVSVTDAGTNSGGIMFDLNRTGVNTAVVFDIDDSAACSGNIFDYAATTTSTGTIFEVTLANAVGAILENYTLSGARTADAMVVTHSGSGSNDIYAIVDSGTSSGHVWDINSTGNSTGDVMNIVLSSSKVAGNVFDINLGTGLASHALIIAAAGVRTEAIIKIDNSATDGGADDHVIDINQIGLLDSNVLDITYSSGVSTGNAIDLNMGSNVAGMAISIASAGTGASGEGSAIDITHTGALTGGADVVNITTSGVLSATSNALAIETTNGASGSYALYISAGNDMEGIHVDVGTVTFDETLLVTGIATFTVAPVFSASVEFANGVTSQIEATTGE</sequence>
<dbReference type="AlphaFoldDB" id="A0A0F9FYJ0"/>
<protein>
    <submittedName>
        <fullName evidence="1">Uncharacterized protein</fullName>
    </submittedName>
</protein>
<feature type="non-terminal residue" evidence="1">
    <location>
        <position position="340"/>
    </location>
</feature>
<reference evidence="1" key="1">
    <citation type="journal article" date="2015" name="Nature">
        <title>Complex archaea that bridge the gap between prokaryotes and eukaryotes.</title>
        <authorList>
            <person name="Spang A."/>
            <person name="Saw J.H."/>
            <person name="Jorgensen S.L."/>
            <person name="Zaremba-Niedzwiedzka K."/>
            <person name="Martijn J."/>
            <person name="Lind A.E."/>
            <person name="van Eijk R."/>
            <person name="Schleper C."/>
            <person name="Guy L."/>
            <person name="Ettema T.J."/>
        </authorList>
    </citation>
    <scope>NUCLEOTIDE SEQUENCE</scope>
</reference>
<proteinExistence type="predicted"/>
<organism evidence="1">
    <name type="scientific">marine sediment metagenome</name>
    <dbReference type="NCBI Taxonomy" id="412755"/>
    <lineage>
        <taxon>unclassified sequences</taxon>
        <taxon>metagenomes</taxon>
        <taxon>ecological metagenomes</taxon>
    </lineage>
</organism>
<gene>
    <name evidence="1" type="ORF">LCGC14_1894170</name>
</gene>
<comment type="caution">
    <text evidence="1">The sequence shown here is derived from an EMBL/GenBank/DDBJ whole genome shotgun (WGS) entry which is preliminary data.</text>
</comment>
<accession>A0A0F9FYJ0</accession>
<name>A0A0F9FYJ0_9ZZZZ</name>
<dbReference type="EMBL" id="LAZR01019716">
    <property type="protein sequence ID" value="KKL91489.1"/>
    <property type="molecule type" value="Genomic_DNA"/>
</dbReference>